<accession>A0A1W2ABX4</accession>
<dbReference type="InterPro" id="IPR014861">
    <property type="entry name" value="CNP1-like_dom"/>
</dbReference>
<dbReference type="Pfam" id="PF08750">
    <property type="entry name" value="CNP1"/>
    <property type="match status" value="1"/>
</dbReference>
<gene>
    <name evidence="2" type="ORF">SAMN06296008_10860</name>
</gene>
<keyword evidence="3" id="KW-1185">Reference proteome</keyword>
<name>A0A1W2ABX4_9BURK</name>
<feature type="domain" description="CNP1-like uncharacterised" evidence="1">
    <location>
        <begin position="38"/>
        <end position="166"/>
    </location>
</feature>
<reference evidence="2 3" key="1">
    <citation type="submission" date="2017-04" db="EMBL/GenBank/DDBJ databases">
        <authorList>
            <person name="Afonso C.L."/>
            <person name="Miller P.J."/>
            <person name="Scott M.A."/>
            <person name="Spackman E."/>
            <person name="Goraichik I."/>
            <person name="Dimitrov K.M."/>
            <person name="Suarez D.L."/>
            <person name="Swayne D.E."/>
        </authorList>
    </citation>
    <scope>NUCLEOTIDE SEQUENCE [LARGE SCALE GENOMIC DNA]</scope>
    <source>
        <strain evidence="2 3">VK13</strain>
    </source>
</reference>
<dbReference type="RefSeq" id="WP_084283709.1">
    <property type="nucleotide sequence ID" value="NZ_FWXJ01000008.1"/>
</dbReference>
<protein>
    <submittedName>
        <fullName evidence="2">CNP1-like family protein</fullName>
    </submittedName>
</protein>
<proteinExistence type="predicted"/>
<evidence type="ECO:0000259" key="1">
    <source>
        <dbReference type="Pfam" id="PF08750"/>
    </source>
</evidence>
<dbReference type="Proteomes" id="UP000192708">
    <property type="component" value="Unassembled WGS sequence"/>
</dbReference>
<dbReference type="EMBL" id="FWXJ01000008">
    <property type="protein sequence ID" value="SMC58219.1"/>
    <property type="molecule type" value="Genomic_DNA"/>
</dbReference>
<evidence type="ECO:0000313" key="2">
    <source>
        <dbReference type="EMBL" id="SMC58219.1"/>
    </source>
</evidence>
<evidence type="ECO:0000313" key="3">
    <source>
        <dbReference type="Proteomes" id="UP000192708"/>
    </source>
</evidence>
<dbReference type="STRING" id="1938817.SAMN06296008_10860"/>
<organism evidence="2 3">
    <name type="scientific">Polynucleobacter kasalickyi</name>
    <dbReference type="NCBI Taxonomy" id="1938817"/>
    <lineage>
        <taxon>Bacteria</taxon>
        <taxon>Pseudomonadati</taxon>
        <taxon>Pseudomonadota</taxon>
        <taxon>Betaproteobacteria</taxon>
        <taxon>Burkholderiales</taxon>
        <taxon>Burkholderiaceae</taxon>
        <taxon>Polynucleobacter</taxon>
    </lineage>
</organism>
<dbReference type="AlphaFoldDB" id="A0A1W2ABX4"/>
<sequence>MKAPFNLVIQFACIASLALTSNFSFGQRLFQSTLIKEEAKPVEMTEVELPKPFKKGDLTPFVPSESSSIKFFIDKESISFINHDEVRLTVVTFNESEKYQGIYIGFRCDEYEFRQYGFLDDGVWRRPAALDWRKIPKPGYNQYVAFLARYSTCQGGGAVLGKTKLLEGLTGVRKEFE</sequence>
<dbReference type="OrthoDB" id="7066954at2"/>